<feature type="region of interest" description="Disordered" evidence="1">
    <location>
        <begin position="239"/>
        <end position="258"/>
    </location>
</feature>
<feature type="domain" description="SPOR" evidence="3">
    <location>
        <begin position="255"/>
        <end position="338"/>
    </location>
</feature>
<proteinExistence type="predicted"/>
<dbReference type="GO" id="GO:0042834">
    <property type="term" value="F:peptidoglycan binding"/>
    <property type="evidence" value="ECO:0007669"/>
    <property type="project" value="InterPro"/>
</dbReference>
<keyword evidence="2" id="KW-0472">Membrane</keyword>
<evidence type="ECO:0000256" key="1">
    <source>
        <dbReference type="SAM" id="MobiDB-lite"/>
    </source>
</evidence>
<dbReference type="SUPFAM" id="SSF110997">
    <property type="entry name" value="Sporulation related repeat"/>
    <property type="match status" value="1"/>
</dbReference>
<dbReference type="Pfam" id="PF05036">
    <property type="entry name" value="SPOR"/>
    <property type="match status" value="1"/>
</dbReference>
<dbReference type="EMBL" id="DSGB01000007">
    <property type="protein sequence ID" value="HER97220.1"/>
    <property type="molecule type" value="Genomic_DNA"/>
</dbReference>
<organism evidence="4">
    <name type="scientific">Rhodothermus marinus</name>
    <name type="common">Rhodothermus obamensis</name>
    <dbReference type="NCBI Taxonomy" id="29549"/>
    <lineage>
        <taxon>Bacteria</taxon>
        <taxon>Pseudomonadati</taxon>
        <taxon>Rhodothermota</taxon>
        <taxon>Rhodothermia</taxon>
        <taxon>Rhodothermales</taxon>
        <taxon>Rhodothermaceae</taxon>
        <taxon>Rhodothermus</taxon>
    </lineage>
</organism>
<name>A0A7V2F8F8_RHOMR</name>
<dbReference type="AlphaFoldDB" id="A0A7V2F8F8"/>
<comment type="caution">
    <text evidence="4">The sequence shown here is derived from an EMBL/GenBank/DDBJ whole genome shotgun (WGS) entry which is preliminary data.</text>
</comment>
<dbReference type="InterPro" id="IPR007730">
    <property type="entry name" value="SPOR-like_dom"/>
</dbReference>
<dbReference type="Pfam" id="PF18175">
    <property type="entry name" value="HU-CCDC81_bac_2"/>
    <property type="match status" value="1"/>
</dbReference>
<feature type="region of interest" description="Disordered" evidence="1">
    <location>
        <begin position="120"/>
        <end position="177"/>
    </location>
</feature>
<sequence>MPEPLIVALAQRLACSPEEAEAALYQLVARWQQQLQQTGQVVIPGLGGFYQTAQGLRFEPAGALAQAVNYRFAGLESVTIEPAEEQAYRKTEVVPPEVPEETALAEDIEVTTPEVFPPSEALLQTPEPESTAVSSNLEDTLTPPATEPPQPIPEAVKPATAHRPVETSPPPRPPRIHLHEERTRKLPLWIPAALVVVILGAIGVWWLLSMRPTAPVSSPPIASPPASTAMPAETTAVATTPQADTVQPSPTPPEAPTRGNYALVVGSTTNRAVAEQMAEQFRQRLAGQGLAIEIVTAPANGTIRYRIAVGQYPSAEEALAAKERLGDLVPADAWVLRLSTN</sequence>
<keyword evidence="2" id="KW-0812">Transmembrane</keyword>
<accession>A0A7V2F8F8</accession>
<dbReference type="PROSITE" id="PS51724">
    <property type="entry name" value="SPOR"/>
    <property type="match status" value="1"/>
</dbReference>
<feature type="compositionally biased region" description="Polar residues" evidence="1">
    <location>
        <begin position="127"/>
        <end position="139"/>
    </location>
</feature>
<evidence type="ECO:0000259" key="3">
    <source>
        <dbReference type="PROSITE" id="PS51724"/>
    </source>
</evidence>
<dbReference type="InterPro" id="IPR041268">
    <property type="entry name" value="HU-CCDC81_bac_2"/>
</dbReference>
<dbReference type="Gene3D" id="3.30.70.1070">
    <property type="entry name" value="Sporulation related repeat"/>
    <property type="match status" value="1"/>
</dbReference>
<keyword evidence="2" id="KW-1133">Transmembrane helix</keyword>
<feature type="compositionally biased region" description="Polar residues" evidence="1">
    <location>
        <begin position="239"/>
        <end position="248"/>
    </location>
</feature>
<feature type="transmembrane region" description="Helical" evidence="2">
    <location>
        <begin position="188"/>
        <end position="208"/>
    </location>
</feature>
<protein>
    <submittedName>
        <fullName evidence="4">Sporulation protein</fullName>
    </submittedName>
</protein>
<gene>
    <name evidence="4" type="ORF">ENO59_12075</name>
</gene>
<reference evidence="4" key="1">
    <citation type="journal article" date="2020" name="mSystems">
        <title>Genome- and Community-Level Interaction Insights into Carbon Utilization and Element Cycling Functions of Hydrothermarchaeota in Hydrothermal Sediment.</title>
        <authorList>
            <person name="Zhou Z."/>
            <person name="Liu Y."/>
            <person name="Xu W."/>
            <person name="Pan J."/>
            <person name="Luo Z.H."/>
            <person name="Li M."/>
        </authorList>
    </citation>
    <scope>NUCLEOTIDE SEQUENCE [LARGE SCALE GENOMIC DNA]</scope>
    <source>
        <strain evidence="4">SpSt-143</strain>
    </source>
</reference>
<evidence type="ECO:0000313" key="4">
    <source>
        <dbReference type="EMBL" id="HER97220.1"/>
    </source>
</evidence>
<dbReference type="InterPro" id="IPR036680">
    <property type="entry name" value="SPOR-like_sf"/>
</dbReference>
<evidence type="ECO:0000256" key="2">
    <source>
        <dbReference type="SAM" id="Phobius"/>
    </source>
</evidence>